<proteinExistence type="predicted"/>
<protein>
    <submittedName>
        <fullName evidence="1">HopBG1</fullName>
    </submittedName>
</protein>
<dbReference type="AlphaFoldDB" id="E5G0V0"/>
<evidence type="ECO:0000313" key="1">
    <source>
        <dbReference type="EMBL" id="ADQ74901.1"/>
    </source>
</evidence>
<gene>
    <name evidence="1" type="primary">hopBG1</name>
</gene>
<sequence>MQIYDRGRQSMIDVAIESSASGNAKKIEIRSASPTRSQHFGTMSVAPQLNSLRLLSIENHKKTAVRQVGSRFLEIADRMRSDLALSSVSLMCQDEGAAKFFYKNGFRFVGSGADAKNSALKHHIDHPQDALPDEIVFLGDMERK</sequence>
<dbReference type="EMBL" id="HM641793">
    <property type="protein sequence ID" value="ADQ74901.1"/>
    <property type="molecule type" value="Genomic_DNA"/>
</dbReference>
<reference evidence="1" key="1">
    <citation type="submission" date="2010-07" db="EMBL/GenBank/DDBJ databases">
        <title>Dynamic Evolution of Pathogenicity Revealed by Sequencing and Comparative Genomics of 19 Pseudomonas syringae Isolates.</title>
        <authorList>
            <person name="Baltrus D.A."/>
            <person name="Nishimura M.T."/>
            <person name="Romanchuk A."/>
            <person name="Chang J.H."/>
            <person name="Cherkis K."/>
            <person name="Jones C.D."/>
            <person name="Dangl J.L."/>
        </authorList>
    </citation>
    <scope>NUCLEOTIDE SEQUENCE</scope>
    <source>
        <strain evidence="1">ES4326</strain>
    </source>
</reference>
<name>E5G0V0_PSEYM</name>
<organism evidence="1">
    <name type="scientific">Pseudomonas syringae pv. maculicola str. ES4326</name>
    <dbReference type="NCBI Taxonomy" id="629265"/>
    <lineage>
        <taxon>Bacteria</taxon>
        <taxon>Pseudomonadati</taxon>
        <taxon>Pseudomonadota</taxon>
        <taxon>Gammaproteobacteria</taxon>
        <taxon>Pseudomonadales</taxon>
        <taxon>Pseudomonadaceae</taxon>
        <taxon>Pseudomonas</taxon>
    </lineage>
</organism>
<accession>E5G0V0</accession>